<dbReference type="EMBL" id="VSSQ01016187">
    <property type="protein sequence ID" value="MPM57278.1"/>
    <property type="molecule type" value="Genomic_DNA"/>
</dbReference>
<organism evidence="2">
    <name type="scientific">bioreactor metagenome</name>
    <dbReference type="NCBI Taxonomy" id="1076179"/>
    <lineage>
        <taxon>unclassified sequences</taxon>
        <taxon>metagenomes</taxon>
        <taxon>ecological metagenomes</taxon>
    </lineage>
</organism>
<name>A0A645AWX2_9ZZZZ</name>
<gene>
    <name evidence="2" type="ORF">SDC9_104100</name>
</gene>
<accession>A0A645AWX2</accession>
<evidence type="ECO:0000313" key="2">
    <source>
        <dbReference type="EMBL" id="MPM57278.1"/>
    </source>
</evidence>
<proteinExistence type="predicted"/>
<comment type="caution">
    <text evidence="2">The sequence shown here is derived from an EMBL/GenBank/DDBJ whole genome shotgun (WGS) entry which is preliminary data.</text>
</comment>
<evidence type="ECO:0000256" key="1">
    <source>
        <dbReference type="SAM" id="MobiDB-lite"/>
    </source>
</evidence>
<feature type="region of interest" description="Disordered" evidence="1">
    <location>
        <begin position="86"/>
        <end position="111"/>
    </location>
</feature>
<sequence>MPLAYMAPTTLPALVPEMTAGVKPLASSILMTPMCANPLAAPPPRARPMRIGGAADDEAAAVCALPFGVGAVGLLAQAASRLIAPTEPRERKGRAYGRMSAKAVFKQGPKV</sequence>
<protein>
    <submittedName>
        <fullName evidence="2">Uncharacterized protein</fullName>
    </submittedName>
</protein>
<reference evidence="2" key="1">
    <citation type="submission" date="2019-08" db="EMBL/GenBank/DDBJ databases">
        <authorList>
            <person name="Kucharzyk K."/>
            <person name="Murdoch R.W."/>
            <person name="Higgins S."/>
            <person name="Loffler F."/>
        </authorList>
    </citation>
    <scope>NUCLEOTIDE SEQUENCE</scope>
</reference>
<dbReference type="AlphaFoldDB" id="A0A645AWX2"/>